<feature type="domain" description="Neuromedin U C-terminal" evidence="3">
    <location>
        <begin position="792"/>
        <end position="815"/>
    </location>
</feature>
<dbReference type="SUPFAM" id="SSF48403">
    <property type="entry name" value="Ankyrin repeat"/>
    <property type="match status" value="1"/>
</dbReference>
<feature type="compositionally biased region" description="Polar residues" evidence="2">
    <location>
        <begin position="1147"/>
        <end position="1175"/>
    </location>
</feature>
<feature type="compositionally biased region" description="Basic residues" evidence="2">
    <location>
        <begin position="1108"/>
        <end position="1118"/>
    </location>
</feature>
<dbReference type="Pfam" id="PF07693">
    <property type="entry name" value="KAP_NTPase"/>
    <property type="match status" value="2"/>
</dbReference>
<dbReference type="Proteomes" id="UP001460270">
    <property type="component" value="Unassembled WGS sequence"/>
</dbReference>
<feature type="compositionally biased region" description="Basic and acidic residues" evidence="2">
    <location>
        <begin position="1645"/>
        <end position="1659"/>
    </location>
</feature>
<feature type="repeat" description="ANK" evidence="1">
    <location>
        <begin position="45"/>
        <end position="77"/>
    </location>
</feature>
<evidence type="ECO:0000313" key="5">
    <source>
        <dbReference type="Proteomes" id="UP001460270"/>
    </source>
</evidence>
<dbReference type="InterPro" id="IPR057092">
    <property type="entry name" value="SAM_KIDINS220"/>
</dbReference>
<feature type="domain" description="Neuromedin U C-terminal" evidence="3">
    <location>
        <begin position="602"/>
        <end position="625"/>
    </location>
</feature>
<dbReference type="SMART" id="SM00084">
    <property type="entry name" value="NMU"/>
    <property type="match status" value="11"/>
</dbReference>
<evidence type="ECO:0000313" key="4">
    <source>
        <dbReference type="EMBL" id="KAK7906652.1"/>
    </source>
</evidence>
<feature type="domain" description="Neuromedin U C-terminal" evidence="3">
    <location>
        <begin position="522"/>
        <end position="545"/>
    </location>
</feature>
<dbReference type="PANTHER" id="PTHR24116">
    <property type="entry name" value="KINASE D-INTERACTING SUBSTRATE OF 220 KDA"/>
    <property type="match status" value="1"/>
</dbReference>
<feature type="domain" description="Neuromedin U C-terminal" evidence="3">
    <location>
        <begin position="847"/>
        <end position="870"/>
    </location>
</feature>
<dbReference type="Pfam" id="PF23307">
    <property type="entry name" value="SAM_KIDINS220"/>
    <property type="match status" value="1"/>
</dbReference>
<keyword evidence="5" id="KW-1185">Reference proteome</keyword>
<feature type="domain" description="Neuromedin U C-terminal" evidence="3">
    <location>
        <begin position="560"/>
        <end position="583"/>
    </location>
</feature>
<feature type="compositionally biased region" description="Basic and acidic residues" evidence="2">
    <location>
        <begin position="1550"/>
        <end position="1564"/>
    </location>
</feature>
<dbReference type="InterPro" id="IPR008200">
    <property type="entry name" value="NMU_C"/>
</dbReference>
<feature type="repeat" description="ANK" evidence="1">
    <location>
        <begin position="117"/>
        <end position="149"/>
    </location>
</feature>
<feature type="domain" description="Neuromedin U C-terminal" evidence="3">
    <location>
        <begin position="754"/>
        <end position="777"/>
    </location>
</feature>
<feature type="domain" description="Neuromedin U C-terminal" evidence="3">
    <location>
        <begin position="678"/>
        <end position="701"/>
    </location>
</feature>
<feature type="repeat" description="ANK" evidence="1">
    <location>
        <begin position="78"/>
        <end position="110"/>
    </location>
</feature>
<dbReference type="PROSITE" id="PS50088">
    <property type="entry name" value="ANK_REPEAT"/>
    <property type="match status" value="6"/>
</dbReference>
<comment type="caution">
    <text evidence="4">The sequence shown here is derived from an EMBL/GenBank/DDBJ whole genome shotgun (WGS) entry which is preliminary data.</text>
</comment>
<dbReference type="PROSITE" id="PS50297">
    <property type="entry name" value="ANK_REP_REGION"/>
    <property type="match status" value="5"/>
</dbReference>
<feature type="compositionally biased region" description="Basic and acidic residues" evidence="2">
    <location>
        <begin position="1502"/>
        <end position="1534"/>
    </location>
</feature>
<gene>
    <name evidence="4" type="ORF">WMY93_015264</name>
</gene>
<dbReference type="InterPro" id="IPR011646">
    <property type="entry name" value="KAP_P-loop"/>
</dbReference>
<evidence type="ECO:0000256" key="2">
    <source>
        <dbReference type="SAM" id="MobiDB-lite"/>
    </source>
</evidence>
<dbReference type="SMART" id="SM00248">
    <property type="entry name" value="ANK"/>
    <property type="match status" value="6"/>
</dbReference>
<feature type="region of interest" description="Disordered" evidence="2">
    <location>
        <begin position="1095"/>
        <end position="1175"/>
    </location>
</feature>
<feature type="repeat" description="ANK" evidence="1">
    <location>
        <begin position="294"/>
        <end position="317"/>
    </location>
</feature>
<protein>
    <recommendedName>
        <fullName evidence="3">Neuromedin U C-terminal domain-containing protein</fullName>
    </recommendedName>
</protein>
<feature type="domain" description="Neuromedin U C-terminal" evidence="3">
    <location>
        <begin position="716"/>
        <end position="739"/>
    </location>
</feature>
<feature type="domain" description="Neuromedin U C-terminal" evidence="3">
    <location>
        <begin position="640"/>
        <end position="663"/>
    </location>
</feature>
<feature type="region of interest" description="Disordered" evidence="2">
    <location>
        <begin position="1465"/>
        <end position="1659"/>
    </location>
</feature>
<dbReference type="Pfam" id="PF00023">
    <property type="entry name" value="Ank"/>
    <property type="match status" value="1"/>
</dbReference>
<proteinExistence type="predicted"/>
<feature type="repeat" description="ANK" evidence="1">
    <location>
        <begin position="151"/>
        <end position="183"/>
    </location>
</feature>
<keyword evidence="1" id="KW-0040">ANK repeat</keyword>
<dbReference type="InterPro" id="IPR002110">
    <property type="entry name" value="Ankyrin_rpt"/>
</dbReference>
<dbReference type="GO" id="GO:0019887">
    <property type="term" value="F:protein kinase regulator activity"/>
    <property type="evidence" value="ECO:0007669"/>
    <property type="project" value="TreeGrafter"/>
</dbReference>
<feature type="domain" description="Neuromedin U C-terminal" evidence="3">
    <location>
        <begin position="885"/>
        <end position="908"/>
    </location>
</feature>
<sequence>MDTTTSIKMTTLAIQNLFGLVEEENLAGLKAHLDRYKEVDGRSDNGQTPLMLAAEQGSLDIVQELIRRGANVNLDDVDCWSALISAAKEGHLEVVKELLENSAYIEHRDMCSSVSRAGWTALTWSCYKGRTEVAQLLLEEGANPNTTGQQYSVYPIIWAAGRGHSDIVKLLLEHGAKVNCSDKYGTTPLIWAARKGHYDCVMHLLESGADVDQRGRCSAEEETQTGEQWTDKDGNTALMICGLRGFHRDRPTTVEAGTTGRTRCLIGSGPEEDTWRSSRALLHKYADIDIRGQRGDTPLHIAIRGRSRRLAELLLRNPKDGRLLYRPNKSGETPYNIDCNHQKSILTQIFGARHLSPADSGGDMLGGGVLRRAQEGESWTWAWLLSTALARHIGYLELLLKLMFVNPPELPEQSTRALPVRFLFTDYSRLSSVGGETSMAEMISTLSDACEREFGFIATRLYRVFKTEENQGKTGSKTRLYRVFKTEENQGKTGSKTRLYRVFKTEENQGKTGPKTRLYRVFKTEENQGKTGSKTRLYRVFKTEENQGKTGSKTRLYRVFKTEENQGKTGSETRLYRVFKTEENQDFTECVRPALNQTVRVFKTEENQGKTGSETRLYRVFKTEENQGKTGSKTRLYRVFKTEENQGKTGSKTRLYRVFKTEENQGKTGSKTRLYRVFKTEENQGKTGSKTRLYRVFKTEENQGKTGSKTRLYRVFKTEENQGKTGSKTRLYRVFKTEENQGKTGPKTRLYRVFKTEENQGKTGSKTRLYRVFKTEENQGKTGPKTRLYRVFKTEENQGKTGSKTRLYRVFKTEENQDFTECLRPRRTRVRPALKPDCTECLRPRRTRTEENQGKTGSKTRLYRVFKTEENQGKTGSKTRLYRVFKTEENQGKTGSKTRLYRVFKTEENQGKRKWKRSCCVPSVSSSPWFSSVSWEAWERWPSSEPSPVPVLVLVWSLRRLTTRRRLHSATSRLHKLKSEGFMKVLKTEVELMAQMARTIDSFTQHQTRLVVVIDGLDSCEQDKVLHMLDTVRVLFSKGPFISIFASDPHIIIKAINQSLSSVLRDSNINGHDYMRNAVHLPVFLHSRGLCPARRLTQAPPRLPTGRRSQRDRGRRSPRPAGTRSWTENCPDQFSRPEVWQQDHPEPTSNVASQTETHACSTSCPDGTTPPGQSDQFPVGPFGLVDLLTEQWPYRTSWILLHLEESSDIHEQASVRSIYERVSKLIPLSKDVEPLLEIDADVRSLEVFLSSRQPALTARDVRTFLPCTINLDPKLREIISDVRAAREQVSGPTFAQMDPRPTSIYSQVSLSPSASYSGITGPQHPFYNRPYFPPHHLYAVPRPLLATPFTCPIQSAPPKFSYRPGPGWDCISSLKRKQVSAFHAMATEAVCERVQTMAGLDASMLPQYSATIRKANINGRVLSQCNIDELKKEMNMNFGDWQLFRAAQAEYRTAYQDYITHMSSLEQDPDRAEPDRAEPDRRILKRNSIKLPKTPTFCIQSEKTRGGGARDQRQSPDQDQTRQTRDQTKTDKTAPRTRPRTKRPRTSTETQRRRLEALDKKDSSDSGVELTFGRRNFNNLNKAKTTKHEERPTRAEQQQPWSPDPSPDPRPGPDQVRPDPERERRVLQLKRGLNPGDPPKSPPVSEKRVFSSAERESIL</sequence>
<dbReference type="Gene3D" id="1.25.40.20">
    <property type="entry name" value="Ankyrin repeat-containing domain"/>
    <property type="match status" value="4"/>
</dbReference>
<organism evidence="4 5">
    <name type="scientific">Mugilogobius chulae</name>
    <name type="common">yellowstripe goby</name>
    <dbReference type="NCBI Taxonomy" id="88201"/>
    <lineage>
        <taxon>Eukaryota</taxon>
        <taxon>Metazoa</taxon>
        <taxon>Chordata</taxon>
        <taxon>Craniata</taxon>
        <taxon>Vertebrata</taxon>
        <taxon>Euteleostomi</taxon>
        <taxon>Actinopterygii</taxon>
        <taxon>Neopterygii</taxon>
        <taxon>Teleostei</taxon>
        <taxon>Neoteleostei</taxon>
        <taxon>Acanthomorphata</taxon>
        <taxon>Gobiaria</taxon>
        <taxon>Gobiiformes</taxon>
        <taxon>Gobioidei</taxon>
        <taxon>Gobiidae</taxon>
        <taxon>Gobionellinae</taxon>
        <taxon>Mugilogobius</taxon>
    </lineage>
</organism>
<evidence type="ECO:0000259" key="3">
    <source>
        <dbReference type="SMART" id="SM00084"/>
    </source>
</evidence>
<feature type="compositionally biased region" description="Basic residues" evidence="2">
    <location>
        <begin position="1535"/>
        <end position="1545"/>
    </location>
</feature>
<dbReference type="PRINTS" id="PR01415">
    <property type="entry name" value="ANKYRIN"/>
</dbReference>
<dbReference type="InterPro" id="IPR052771">
    <property type="entry name" value="Neurotrophin_sig_adaptor"/>
</dbReference>
<feature type="compositionally biased region" description="Basic and acidic residues" evidence="2">
    <location>
        <begin position="1468"/>
        <end position="1482"/>
    </location>
</feature>
<feature type="compositionally biased region" description="Basic and acidic residues" evidence="2">
    <location>
        <begin position="1616"/>
        <end position="1626"/>
    </location>
</feature>
<evidence type="ECO:0000256" key="1">
    <source>
        <dbReference type="PROSITE-ProRule" id="PRU00023"/>
    </source>
</evidence>
<name>A0AAW0NSB7_9GOBI</name>
<dbReference type="InterPro" id="IPR036770">
    <property type="entry name" value="Ankyrin_rpt-contain_sf"/>
</dbReference>
<feature type="domain" description="Neuromedin U C-terminal" evidence="3">
    <location>
        <begin position="465"/>
        <end position="488"/>
    </location>
</feature>
<dbReference type="Pfam" id="PF12796">
    <property type="entry name" value="Ank_2"/>
    <property type="match status" value="2"/>
</dbReference>
<accession>A0AAW0NSB7</accession>
<dbReference type="GO" id="GO:0006940">
    <property type="term" value="P:regulation of smooth muscle contraction"/>
    <property type="evidence" value="ECO:0007669"/>
    <property type="project" value="InterPro"/>
</dbReference>
<dbReference type="PANTHER" id="PTHR24116:SF2">
    <property type="entry name" value="KINASE D-INTERACTING SUBSTRATE OF 220 KDA B"/>
    <property type="match status" value="1"/>
</dbReference>
<reference evidence="5" key="1">
    <citation type="submission" date="2024-04" db="EMBL/GenBank/DDBJ databases">
        <title>Salinicola lusitanus LLJ914,a marine bacterium isolated from the Okinawa Trough.</title>
        <authorList>
            <person name="Li J."/>
        </authorList>
    </citation>
    <scope>NUCLEOTIDE SEQUENCE [LARGE SCALE GENOMIC DNA]</scope>
</reference>
<dbReference type="GO" id="GO:0030165">
    <property type="term" value="F:PDZ domain binding"/>
    <property type="evidence" value="ECO:0007669"/>
    <property type="project" value="TreeGrafter"/>
</dbReference>
<feature type="repeat" description="ANK" evidence="1">
    <location>
        <begin position="184"/>
        <end position="216"/>
    </location>
</feature>
<feature type="compositionally biased region" description="Pro residues" evidence="2">
    <location>
        <begin position="1602"/>
        <end position="1612"/>
    </location>
</feature>
<dbReference type="EMBL" id="JBBPFD010000011">
    <property type="protein sequence ID" value="KAK7906652.1"/>
    <property type="molecule type" value="Genomic_DNA"/>
</dbReference>